<feature type="domain" description="B30.2/SPRY" evidence="13">
    <location>
        <begin position="322"/>
        <end position="512"/>
    </location>
</feature>
<reference evidence="15" key="2">
    <citation type="submission" date="2025-09" db="UniProtKB">
        <authorList>
            <consortium name="Ensembl"/>
        </authorList>
    </citation>
    <scope>IDENTIFICATION</scope>
</reference>
<dbReference type="SMART" id="SM00449">
    <property type="entry name" value="SPRY"/>
    <property type="match status" value="1"/>
</dbReference>
<dbReference type="Pfam" id="PF00622">
    <property type="entry name" value="SPRY"/>
    <property type="match status" value="1"/>
</dbReference>
<keyword evidence="4 12" id="KW-0812">Transmembrane</keyword>
<evidence type="ECO:0000256" key="6">
    <source>
        <dbReference type="ARBA" id="ARBA00022989"/>
    </source>
</evidence>
<evidence type="ECO:0000256" key="3">
    <source>
        <dbReference type="ARBA" id="ARBA00009651"/>
    </source>
</evidence>
<evidence type="ECO:0000256" key="4">
    <source>
        <dbReference type="ARBA" id="ARBA00022692"/>
    </source>
</evidence>
<comment type="function">
    <text evidence="10">Neurotoxin that produces dose-dependent hypolocomotion and hyperalgesia in mice. May directly act on the central nervous system, as it is 6500-fold more potent when administered intracerebroventricularly than intraperitoneal.</text>
</comment>
<comment type="similarity">
    <text evidence="3">Belongs to the ohanin/vespryn family.</text>
</comment>
<keyword evidence="16" id="KW-1185">Reference proteome</keyword>
<evidence type="ECO:0000256" key="11">
    <source>
        <dbReference type="SAM" id="Coils"/>
    </source>
</evidence>
<evidence type="ECO:0000256" key="2">
    <source>
        <dbReference type="ARBA" id="ARBA00007591"/>
    </source>
</evidence>
<evidence type="ECO:0000256" key="9">
    <source>
        <dbReference type="ARBA" id="ARBA00023319"/>
    </source>
</evidence>
<dbReference type="FunFam" id="2.60.40.10:FF:000088">
    <property type="entry name" value="Butyrophilin subfamily 1 member A1"/>
    <property type="match status" value="1"/>
</dbReference>
<dbReference type="Pfam" id="PF07686">
    <property type="entry name" value="V-set"/>
    <property type="match status" value="1"/>
</dbReference>
<evidence type="ECO:0000313" key="15">
    <source>
        <dbReference type="Ensembl" id="ENSSPUP00000018169.1"/>
    </source>
</evidence>
<dbReference type="SMART" id="SM00409">
    <property type="entry name" value="IG"/>
    <property type="match status" value="1"/>
</dbReference>
<keyword evidence="7 12" id="KW-0472">Membrane</keyword>
<dbReference type="SMART" id="SM00406">
    <property type="entry name" value="IGv"/>
    <property type="match status" value="1"/>
</dbReference>
<dbReference type="PROSITE" id="PS50835">
    <property type="entry name" value="IG_LIKE"/>
    <property type="match status" value="1"/>
</dbReference>
<dbReference type="CDD" id="cd12888">
    <property type="entry name" value="SPRY_PRY_TRIM7_like"/>
    <property type="match status" value="1"/>
</dbReference>
<dbReference type="CDD" id="cd05713">
    <property type="entry name" value="IgV_MOG_like"/>
    <property type="match status" value="1"/>
</dbReference>
<evidence type="ECO:0000259" key="14">
    <source>
        <dbReference type="PROSITE" id="PS50835"/>
    </source>
</evidence>
<dbReference type="InterPro" id="IPR013783">
    <property type="entry name" value="Ig-like_fold"/>
</dbReference>
<dbReference type="InterPro" id="IPR001870">
    <property type="entry name" value="B30.2/SPRY"/>
</dbReference>
<dbReference type="Proteomes" id="UP000694392">
    <property type="component" value="Unplaced"/>
</dbReference>
<evidence type="ECO:0000313" key="16">
    <source>
        <dbReference type="Proteomes" id="UP000694392"/>
    </source>
</evidence>
<dbReference type="InterPro" id="IPR006574">
    <property type="entry name" value="PRY"/>
</dbReference>
<dbReference type="PRINTS" id="PR01407">
    <property type="entry name" value="BUTYPHLNCDUF"/>
</dbReference>
<dbReference type="FunFam" id="2.60.40.10:FF:000183">
    <property type="entry name" value="Myelin-oligodendrocyte glycoprotein"/>
    <property type="match status" value="1"/>
</dbReference>
<dbReference type="PANTHER" id="PTHR24100">
    <property type="entry name" value="BUTYROPHILIN"/>
    <property type="match status" value="1"/>
</dbReference>
<dbReference type="InterPro" id="IPR003877">
    <property type="entry name" value="SPRY_dom"/>
</dbReference>
<dbReference type="InterPro" id="IPR007110">
    <property type="entry name" value="Ig-like_dom"/>
</dbReference>
<dbReference type="SUPFAM" id="SSF48726">
    <property type="entry name" value="Immunoglobulin"/>
    <property type="match status" value="2"/>
</dbReference>
<dbReference type="FunFam" id="2.60.120.920:FF:000004">
    <property type="entry name" value="Butyrophilin subfamily 1 member A1"/>
    <property type="match status" value="1"/>
</dbReference>
<proteinExistence type="inferred from homology"/>
<dbReference type="OMA" id="HQEATLD"/>
<dbReference type="InterPro" id="IPR043136">
    <property type="entry name" value="B30.2/SPRY_sf"/>
</dbReference>
<dbReference type="Gene3D" id="2.60.40.10">
    <property type="entry name" value="Immunoglobulins"/>
    <property type="match status" value="2"/>
</dbReference>
<dbReference type="InterPro" id="IPR013320">
    <property type="entry name" value="ConA-like_dom_sf"/>
</dbReference>
<dbReference type="Pfam" id="PF22705">
    <property type="entry name" value="C2-set_3"/>
    <property type="match status" value="1"/>
</dbReference>
<keyword evidence="6 12" id="KW-1133">Transmembrane helix</keyword>
<keyword evidence="5" id="KW-0732">Signal</keyword>
<dbReference type="PROSITE" id="PS50188">
    <property type="entry name" value="B302_SPRY"/>
    <property type="match status" value="1"/>
</dbReference>
<dbReference type="SUPFAM" id="SSF49899">
    <property type="entry name" value="Concanavalin A-like lectins/glucanases"/>
    <property type="match status" value="1"/>
</dbReference>
<keyword evidence="8" id="KW-1015">Disulfide bond</keyword>
<dbReference type="InterPro" id="IPR050504">
    <property type="entry name" value="IgSF_BTN/MOG"/>
</dbReference>
<feature type="coiled-coil region" evidence="11">
    <location>
        <begin position="301"/>
        <end position="328"/>
    </location>
</feature>
<dbReference type="InterPro" id="IPR036179">
    <property type="entry name" value="Ig-like_dom_sf"/>
</dbReference>
<dbReference type="GO" id="GO:0009897">
    <property type="term" value="C:external side of plasma membrane"/>
    <property type="evidence" value="ECO:0007669"/>
    <property type="project" value="TreeGrafter"/>
</dbReference>
<dbReference type="InterPro" id="IPR003879">
    <property type="entry name" value="Butyrophylin_SPRY"/>
</dbReference>
<dbReference type="InterPro" id="IPR003599">
    <property type="entry name" value="Ig_sub"/>
</dbReference>
<dbReference type="Ensembl" id="ENSSPUT00000019348.1">
    <property type="protein sequence ID" value="ENSSPUP00000018169.1"/>
    <property type="gene ID" value="ENSSPUG00000014035.1"/>
</dbReference>
<comment type="similarity">
    <text evidence="2">Belongs to the immunoglobulin superfamily. BTN/MOG family.</text>
</comment>
<name>A0A8D0H3U4_SPHPU</name>
<protein>
    <recommendedName>
        <fullName evidence="17">Butyrophilin subfamily 1 member A1-like</fullName>
    </recommendedName>
</protein>
<dbReference type="SMART" id="SM00589">
    <property type="entry name" value="PRY"/>
    <property type="match status" value="1"/>
</dbReference>
<evidence type="ECO:0000256" key="5">
    <source>
        <dbReference type="ARBA" id="ARBA00022729"/>
    </source>
</evidence>
<dbReference type="GO" id="GO:0050852">
    <property type="term" value="P:T cell receptor signaling pathway"/>
    <property type="evidence" value="ECO:0007669"/>
    <property type="project" value="TreeGrafter"/>
</dbReference>
<dbReference type="GeneTree" id="ENSGT00940000153527"/>
<evidence type="ECO:0000259" key="13">
    <source>
        <dbReference type="PROSITE" id="PS50188"/>
    </source>
</evidence>
<feature type="domain" description="Ig-like" evidence="14">
    <location>
        <begin position="43"/>
        <end position="147"/>
    </location>
</feature>
<evidence type="ECO:0000256" key="1">
    <source>
        <dbReference type="ARBA" id="ARBA00004479"/>
    </source>
</evidence>
<comment type="subcellular location">
    <subcellularLocation>
        <location evidence="1">Membrane</location>
        <topology evidence="1">Single-pass type I membrane protein</topology>
    </subcellularLocation>
</comment>
<keyword evidence="11" id="KW-0175">Coiled coil</keyword>
<dbReference type="InterPro" id="IPR053896">
    <property type="entry name" value="BTN3A2-like_Ig-C"/>
</dbReference>
<dbReference type="AlphaFoldDB" id="A0A8D0H3U4"/>
<evidence type="ECO:0008006" key="17">
    <source>
        <dbReference type="Google" id="ProtNLM"/>
    </source>
</evidence>
<evidence type="ECO:0000256" key="7">
    <source>
        <dbReference type="ARBA" id="ARBA00023136"/>
    </source>
</evidence>
<dbReference type="PANTHER" id="PTHR24100:SF149">
    <property type="entry name" value="BG-LIKE ANTIGEN 1-RELATED"/>
    <property type="match status" value="1"/>
</dbReference>
<dbReference type="InterPro" id="IPR013106">
    <property type="entry name" value="Ig_V-set"/>
</dbReference>
<dbReference type="Gene3D" id="2.60.120.920">
    <property type="match status" value="1"/>
</dbReference>
<keyword evidence="9" id="KW-0393">Immunoglobulin domain</keyword>
<accession>A0A8D0H3U4</accession>
<dbReference type="Pfam" id="PF13765">
    <property type="entry name" value="PRY"/>
    <property type="match status" value="1"/>
</dbReference>
<evidence type="ECO:0000256" key="10">
    <source>
        <dbReference type="ARBA" id="ARBA00034460"/>
    </source>
</evidence>
<feature type="transmembrane region" description="Helical" evidence="12">
    <location>
        <begin position="269"/>
        <end position="291"/>
    </location>
</feature>
<evidence type="ECO:0000256" key="8">
    <source>
        <dbReference type="ARBA" id="ARBA00023157"/>
    </source>
</evidence>
<evidence type="ECO:0000256" key="12">
    <source>
        <dbReference type="SAM" id="Phobius"/>
    </source>
</evidence>
<dbReference type="GO" id="GO:0005102">
    <property type="term" value="F:signaling receptor binding"/>
    <property type="evidence" value="ECO:0007669"/>
    <property type="project" value="TreeGrafter"/>
</dbReference>
<sequence length="512" mass="57384">MVDFSFVPPLNPLPVTMKMTFSCGCSSQVSCFIIIFFIASHVPKLESAPFSVTGPGHPITTIVGADAVLPCHLSPRMNAKNMEVRWLRVRPESPSLVHLYRNERDQNEYQAAEYEGRTQLLRNDITNGSVALRIGDVRPSDEGNYSCLFQSITFFEEALLELKVAGLGSAPLISVEGYEDGGIRMVCQSAGWYPEPEVLWRGLSGQNLPSFTKTKSQGDNGMFDVENVIILRENANRNMSCLIRSSHLNQTKQSAIYISDSFFPRVNPWMVVLNLLFPVSLILFGLMAYLFRVKRKHCQKIGKLTVELGELSEKYGELETENRKHVAELGWRRFVVPVEEANVTLDPDTANPWLIVAEDRKSVLLGETRQDLPDNPQRFSYELCVLGCEGFTSGRHYWEYEVGGVGYWAVGAARESVRRNGGISLSPKEGIWAVWHCGGQYKALTSPVTPLSLSPRPRRIRMSLDFVEDQVVFFDAGNEAPIFTFLSASLSGERICPWLRLGDTGSPLRLYP</sequence>
<organism evidence="15 16">
    <name type="scientific">Sphenodon punctatus</name>
    <name type="common">Tuatara</name>
    <name type="synonym">Hatteria punctata</name>
    <dbReference type="NCBI Taxonomy" id="8508"/>
    <lineage>
        <taxon>Eukaryota</taxon>
        <taxon>Metazoa</taxon>
        <taxon>Chordata</taxon>
        <taxon>Craniata</taxon>
        <taxon>Vertebrata</taxon>
        <taxon>Euteleostomi</taxon>
        <taxon>Lepidosauria</taxon>
        <taxon>Sphenodontia</taxon>
        <taxon>Sphenodontidae</taxon>
        <taxon>Sphenodon</taxon>
    </lineage>
</organism>
<reference evidence="15" key="1">
    <citation type="submission" date="2025-08" db="UniProtKB">
        <authorList>
            <consortium name="Ensembl"/>
        </authorList>
    </citation>
    <scope>IDENTIFICATION</scope>
</reference>
<dbReference type="GO" id="GO:0001817">
    <property type="term" value="P:regulation of cytokine production"/>
    <property type="evidence" value="ECO:0007669"/>
    <property type="project" value="TreeGrafter"/>
</dbReference>